<evidence type="ECO:0000256" key="1">
    <source>
        <dbReference type="SAM" id="Phobius"/>
    </source>
</evidence>
<feature type="transmembrane region" description="Helical" evidence="1">
    <location>
        <begin position="74"/>
        <end position="97"/>
    </location>
</feature>
<dbReference type="Proteomes" id="UP001059912">
    <property type="component" value="Chromosome 1"/>
</dbReference>
<organism evidence="2 3">
    <name type="scientific">Vibrio campbellii</name>
    <dbReference type="NCBI Taxonomy" id="680"/>
    <lineage>
        <taxon>Bacteria</taxon>
        <taxon>Pseudomonadati</taxon>
        <taxon>Pseudomonadota</taxon>
        <taxon>Gammaproteobacteria</taxon>
        <taxon>Vibrionales</taxon>
        <taxon>Vibrionaceae</taxon>
        <taxon>Vibrio</taxon>
    </lineage>
</organism>
<keyword evidence="1" id="KW-1133">Transmembrane helix</keyword>
<proteinExistence type="predicted"/>
<gene>
    <name evidence="2" type="ORF">HB762_05350</name>
</gene>
<keyword evidence="1" id="KW-0812">Transmembrane</keyword>
<name>A0ABY5I971_9VIBR</name>
<keyword evidence="3" id="KW-1185">Reference proteome</keyword>
<sequence length="191" mass="22167">MLIMISVATFVATWFLLPDEFILTIQPSLRFFNLAFVVLLPASLHIKNKTEAISNISVLKFKQRKSVRSFVTRYVYRIWLIWLLYTLALLALFFVNYFSFSDIHSLRSGVAFCAAMLSLVVISIVNMFAMDMSVTSFTLYLKEMEKKLEEKENALEILGKEHTFSETELEYFKTSITATKQEKPRVRAPHQ</sequence>
<dbReference type="RefSeq" id="WP_255900772.1">
    <property type="nucleotide sequence ID" value="NZ_CP050470.1"/>
</dbReference>
<protein>
    <submittedName>
        <fullName evidence="2">Uncharacterized protein</fullName>
    </submittedName>
</protein>
<evidence type="ECO:0000313" key="3">
    <source>
        <dbReference type="Proteomes" id="UP001059912"/>
    </source>
</evidence>
<dbReference type="EMBL" id="CP050470">
    <property type="protein sequence ID" value="UTZ30862.1"/>
    <property type="molecule type" value="Genomic_DNA"/>
</dbReference>
<evidence type="ECO:0000313" key="2">
    <source>
        <dbReference type="EMBL" id="UTZ30862.1"/>
    </source>
</evidence>
<reference evidence="2" key="1">
    <citation type="submission" date="2020-03" db="EMBL/GenBank/DDBJ databases">
        <title>Five strains of Vibrio campbellii isolated from Mariana Trench.</title>
        <authorList>
            <person name="Liang J."/>
            <person name="Zhang X.-H."/>
        </authorList>
    </citation>
    <scope>NUCLEOTIDE SEQUENCE</scope>
    <source>
        <strain evidence="2">LJC013</strain>
    </source>
</reference>
<keyword evidence="1" id="KW-0472">Membrane</keyword>
<accession>A0ABY5I971</accession>
<feature type="transmembrane region" description="Helical" evidence="1">
    <location>
        <begin position="109"/>
        <end position="129"/>
    </location>
</feature>